<proteinExistence type="predicted"/>
<dbReference type="PANTHER" id="PTHR43233:SF1">
    <property type="entry name" value="FAMILY N-ACETYLTRANSFERASE, PUTATIVE (AFU_ORTHOLOGUE AFUA_6G03350)-RELATED"/>
    <property type="match status" value="1"/>
</dbReference>
<dbReference type="OrthoDB" id="3216107at2"/>
<organism evidence="2 3">
    <name type="scientific">Reinekea blandensis MED297</name>
    <dbReference type="NCBI Taxonomy" id="314283"/>
    <lineage>
        <taxon>Bacteria</taxon>
        <taxon>Pseudomonadati</taxon>
        <taxon>Pseudomonadota</taxon>
        <taxon>Gammaproteobacteria</taxon>
        <taxon>Oceanospirillales</taxon>
        <taxon>Saccharospirillaceae</taxon>
        <taxon>Reinekea</taxon>
    </lineage>
</organism>
<dbReference type="CDD" id="cd04301">
    <property type="entry name" value="NAT_SF"/>
    <property type="match status" value="1"/>
</dbReference>
<dbReference type="Proteomes" id="UP000005953">
    <property type="component" value="Unassembled WGS sequence"/>
</dbReference>
<reference evidence="2 3" key="1">
    <citation type="submission" date="2006-02" db="EMBL/GenBank/DDBJ databases">
        <authorList>
            <person name="Pinhassi J."/>
            <person name="Pedros-Alio C."/>
            <person name="Ferriera S."/>
            <person name="Johnson J."/>
            <person name="Kravitz S."/>
            <person name="Halpern A."/>
            <person name="Remington K."/>
            <person name="Beeson K."/>
            <person name="Tran B."/>
            <person name="Rogers Y.-H."/>
            <person name="Friedman R."/>
            <person name="Venter J.C."/>
        </authorList>
    </citation>
    <scope>NUCLEOTIDE SEQUENCE [LARGE SCALE GENOMIC DNA]</scope>
    <source>
        <strain evidence="2 3">MED297</strain>
    </source>
</reference>
<dbReference type="PANTHER" id="PTHR43233">
    <property type="entry name" value="FAMILY N-ACETYLTRANSFERASE, PUTATIVE (AFU_ORTHOLOGUE AFUA_6G03350)-RELATED"/>
    <property type="match status" value="1"/>
</dbReference>
<dbReference type="InterPro" id="IPR000182">
    <property type="entry name" value="GNAT_dom"/>
</dbReference>
<protein>
    <submittedName>
        <fullName evidence="2">Acetyltransferase, GNAT family protein</fullName>
    </submittedName>
</protein>
<evidence type="ECO:0000259" key="1">
    <source>
        <dbReference type="PROSITE" id="PS51186"/>
    </source>
</evidence>
<comment type="caution">
    <text evidence="2">The sequence shown here is derived from an EMBL/GenBank/DDBJ whole genome shotgun (WGS) entry which is preliminary data.</text>
</comment>
<dbReference type="InterPro" id="IPR016181">
    <property type="entry name" value="Acyl_CoA_acyltransferase"/>
</dbReference>
<dbReference type="Gene3D" id="3.40.630.30">
    <property type="match status" value="1"/>
</dbReference>
<dbReference type="Pfam" id="PF13508">
    <property type="entry name" value="Acetyltransf_7"/>
    <property type="match status" value="1"/>
</dbReference>
<dbReference type="STRING" id="314283.MED297_14425"/>
<evidence type="ECO:0000313" key="2">
    <source>
        <dbReference type="EMBL" id="EAR08719.1"/>
    </source>
</evidence>
<dbReference type="GO" id="GO:0016747">
    <property type="term" value="F:acyltransferase activity, transferring groups other than amino-acyl groups"/>
    <property type="evidence" value="ECO:0007669"/>
    <property type="project" value="InterPro"/>
</dbReference>
<dbReference type="HOGENOM" id="CLU_086503_2_1_6"/>
<dbReference type="SUPFAM" id="SSF55729">
    <property type="entry name" value="Acyl-CoA N-acyltransferases (Nat)"/>
    <property type="match status" value="1"/>
</dbReference>
<keyword evidence="2" id="KW-0808">Transferase</keyword>
<evidence type="ECO:0000313" key="3">
    <source>
        <dbReference type="Proteomes" id="UP000005953"/>
    </source>
</evidence>
<dbReference type="InterPro" id="IPR053144">
    <property type="entry name" value="Acetyltransferase_Butenolide"/>
</dbReference>
<feature type="domain" description="N-acetyltransferase" evidence="1">
    <location>
        <begin position="5"/>
        <end position="138"/>
    </location>
</feature>
<name>A4BGS1_9GAMM</name>
<dbReference type="AlphaFoldDB" id="A4BGS1"/>
<keyword evidence="3" id="KW-1185">Reference proteome</keyword>
<sequence>MSTELEFSTDRSRLDVSLIHRVLSDSYWAANIPLETLQTSIDHSLCYGVYQGGEQVAFARVITDQATFAYLADVFVIAERQGEGIGKALVQYILADDRMAAVRRFCLATRDAHSLYESFGFKRFTDVDKDRFMQIRRVTRY</sequence>
<gene>
    <name evidence="2" type="ORF">MED297_14425</name>
</gene>
<dbReference type="EMBL" id="AAOE01000017">
    <property type="protein sequence ID" value="EAR08719.1"/>
    <property type="molecule type" value="Genomic_DNA"/>
</dbReference>
<dbReference type="PROSITE" id="PS51186">
    <property type="entry name" value="GNAT"/>
    <property type="match status" value="1"/>
</dbReference>
<accession>A4BGS1</accession>